<dbReference type="InterPro" id="IPR032755">
    <property type="entry name" value="TSNAXIP1_N"/>
</dbReference>
<dbReference type="AlphaFoldDB" id="A0A9D3X7P6"/>
<evidence type="ECO:0000313" key="5">
    <source>
        <dbReference type="Proteomes" id="UP000827986"/>
    </source>
</evidence>
<feature type="domain" description="Translin-associated factor X-interacting protein 1 N-terminal" evidence="3">
    <location>
        <begin position="277"/>
        <end position="387"/>
    </location>
</feature>
<dbReference type="PANTHER" id="PTHR34916:SF1">
    <property type="entry name" value="GI:13385330"/>
    <property type="match status" value="1"/>
</dbReference>
<feature type="coiled-coil region" evidence="2">
    <location>
        <begin position="362"/>
        <end position="393"/>
    </location>
</feature>
<proteinExistence type="predicted"/>
<protein>
    <recommendedName>
        <fullName evidence="3">Translin-associated factor X-interacting protein 1 N-terminal domain-containing protein</fullName>
    </recommendedName>
</protein>
<reference evidence="4" key="1">
    <citation type="submission" date="2021-09" db="EMBL/GenBank/DDBJ databases">
        <title>The genome of Mauremys mutica provides insights into the evolution of semi-aquatic lifestyle.</title>
        <authorList>
            <person name="Gong S."/>
            <person name="Gao Y."/>
        </authorList>
    </citation>
    <scope>NUCLEOTIDE SEQUENCE</scope>
    <source>
        <strain evidence="4">MM-2020</strain>
        <tissue evidence="4">Muscle</tissue>
    </source>
</reference>
<keyword evidence="5" id="KW-1185">Reference proteome</keyword>
<organism evidence="4 5">
    <name type="scientific">Mauremys mutica</name>
    <name type="common">yellowpond turtle</name>
    <dbReference type="NCBI Taxonomy" id="74926"/>
    <lineage>
        <taxon>Eukaryota</taxon>
        <taxon>Metazoa</taxon>
        <taxon>Chordata</taxon>
        <taxon>Craniata</taxon>
        <taxon>Vertebrata</taxon>
        <taxon>Euteleostomi</taxon>
        <taxon>Archelosauria</taxon>
        <taxon>Testudinata</taxon>
        <taxon>Testudines</taxon>
        <taxon>Cryptodira</taxon>
        <taxon>Durocryptodira</taxon>
        <taxon>Testudinoidea</taxon>
        <taxon>Geoemydidae</taxon>
        <taxon>Geoemydinae</taxon>
        <taxon>Mauremys</taxon>
    </lineage>
</organism>
<evidence type="ECO:0000313" key="4">
    <source>
        <dbReference type="EMBL" id="KAH1174035.1"/>
    </source>
</evidence>
<comment type="caution">
    <text evidence="4">The sequence shown here is derived from an EMBL/GenBank/DDBJ whole genome shotgun (WGS) entry which is preliminary data.</text>
</comment>
<feature type="coiled-coil region" evidence="2">
    <location>
        <begin position="172"/>
        <end position="199"/>
    </location>
</feature>
<dbReference type="Proteomes" id="UP000827986">
    <property type="component" value="Unassembled WGS sequence"/>
</dbReference>
<evidence type="ECO:0000256" key="1">
    <source>
        <dbReference type="ARBA" id="ARBA00023054"/>
    </source>
</evidence>
<gene>
    <name evidence="4" type="ORF">KIL84_017874</name>
</gene>
<sequence length="537" mass="61568">MVAQQQQQERGGWKAECLAGFLGNSTRPKGSSYAGYTAEPVRADGGALTFTMAESKQERSLTHLLDGLEKAHRADVQLYTSGHLNHNKLYKPRETVKPGYWDSAKKQARFMTERKQLPAQNETAKKMKNSLADFTPSTTLVPVLAKSASPISRHSQALMASVDRSVNGPLTSTPLEKQLKELKKKIEEETDRLKKPLKREELDVPEMKVLKYKPVKNSRRCAAEVAKDEYRFMPSYLAGVTKTDQFNKFLHFQRDFIAKHDLLENDITGSKASERHERKLAQELQKICDCNRPHFKRLQVFGDVFEDICNSSLIFGDILKEVKNEYELYMVILLDSLPTTQYKTLMAQVKGMGKRPVKTQEIEAIRREVQTLVKKAKSVLERNEELRNELEIQLWVNQSPESKTVPETSGDQAMKLPEEKHLSLAEQIESMRCQVLAKWEEMQAIEKEIRETMTHAGMANTIEKTVKDIEAEALKLNSANSFLQHQIKDVQYNITDILNRQKVTQESQRKLWERLKTFLSLEDNEPTSDNSEERVGR</sequence>
<dbReference type="Pfam" id="PF15739">
    <property type="entry name" value="TSNAXIP1_N"/>
    <property type="match status" value="1"/>
</dbReference>
<name>A0A9D3X7P6_9SAUR</name>
<keyword evidence="1 2" id="KW-0175">Coiled coil</keyword>
<evidence type="ECO:0000259" key="3">
    <source>
        <dbReference type="Pfam" id="PF15739"/>
    </source>
</evidence>
<dbReference type="EMBL" id="JAHDVG010000482">
    <property type="protein sequence ID" value="KAH1174035.1"/>
    <property type="molecule type" value="Genomic_DNA"/>
</dbReference>
<accession>A0A9D3X7P6</accession>
<evidence type="ECO:0000256" key="2">
    <source>
        <dbReference type="SAM" id="Coils"/>
    </source>
</evidence>
<dbReference type="PANTHER" id="PTHR34916">
    <property type="entry name" value="GI:13385330"/>
    <property type="match status" value="1"/>
</dbReference>